<dbReference type="EMBL" id="GISG01284297">
    <property type="protein sequence ID" value="MBA4679720.1"/>
    <property type="molecule type" value="Transcribed_RNA"/>
</dbReference>
<name>A0A7C9EY20_OPUST</name>
<accession>A0A7C9EY20</accession>
<proteinExistence type="predicted"/>
<sequence length="115" mass="12824">MSLVCCCDRFMGLCSRLSGYHIQKLLQRSVGVTCDLYLLLSSWIFADLFTRAIVNCRSLRAFSGFWNSSGLRCISLICNFSDIWTASIVLLLTQLLCTSYSDGKSCGVNVIQDES</sequence>
<organism evidence="1">
    <name type="scientific">Opuntia streptacantha</name>
    <name type="common">Prickly pear cactus</name>
    <name type="synonym">Opuntia cardona</name>
    <dbReference type="NCBI Taxonomy" id="393608"/>
    <lineage>
        <taxon>Eukaryota</taxon>
        <taxon>Viridiplantae</taxon>
        <taxon>Streptophyta</taxon>
        <taxon>Embryophyta</taxon>
        <taxon>Tracheophyta</taxon>
        <taxon>Spermatophyta</taxon>
        <taxon>Magnoliopsida</taxon>
        <taxon>eudicotyledons</taxon>
        <taxon>Gunneridae</taxon>
        <taxon>Pentapetalae</taxon>
        <taxon>Caryophyllales</taxon>
        <taxon>Cactineae</taxon>
        <taxon>Cactaceae</taxon>
        <taxon>Opuntioideae</taxon>
        <taxon>Opuntia</taxon>
    </lineage>
</organism>
<reference evidence="1" key="2">
    <citation type="submission" date="2020-07" db="EMBL/GenBank/DDBJ databases">
        <authorList>
            <person name="Vera ALvarez R."/>
            <person name="Arias-Moreno D.M."/>
            <person name="Jimenez-Jacinto V."/>
            <person name="Jimenez-Bremont J.F."/>
            <person name="Swaminathan K."/>
            <person name="Moose S.P."/>
            <person name="Guerrero-Gonzalez M.L."/>
            <person name="Marino-Ramirez L."/>
            <person name="Landsman D."/>
            <person name="Rodriguez-Kessler M."/>
            <person name="Delgado-Sanchez P."/>
        </authorList>
    </citation>
    <scope>NUCLEOTIDE SEQUENCE</scope>
    <source>
        <tissue evidence="1">Cladode</tissue>
    </source>
</reference>
<dbReference type="AlphaFoldDB" id="A0A7C9EY20"/>
<reference evidence="1" key="1">
    <citation type="journal article" date="2013" name="J. Plant Res.">
        <title>Effect of fungi and light on seed germination of three Opuntia species from semiarid lands of central Mexico.</title>
        <authorList>
            <person name="Delgado-Sanchez P."/>
            <person name="Jimenez-Bremont J.F."/>
            <person name="Guerrero-Gonzalez Mde L."/>
            <person name="Flores J."/>
        </authorList>
    </citation>
    <scope>NUCLEOTIDE SEQUENCE</scope>
    <source>
        <tissue evidence="1">Cladode</tissue>
    </source>
</reference>
<protein>
    <submittedName>
        <fullName evidence="1">Uncharacterized protein</fullName>
    </submittedName>
</protein>
<evidence type="ECO:0000313" key="1">
    <source>
        <dbReference type="EMBL" id="MBA4679720.1"/>
    </source>
</evidence>